<proteinExistence type="predicted"/>
<comment type="caution">
    <text evidence="1">The sequence shown here is derived from an EMBL/GenBank/DDBJ whole genome shotgun (WGS) entry which is preliminary data.</text>
</comment>
<protein>
    <submittedName>
        <fullName evidence="1">Uncharacterized protein</fullName>
    </submittedName>
</protein>
<reference evidence="1" key="1">
    <citation type="submission" date="2020-10" db="EMBL/GenBank/DDBJ databases">
        <authorList>
            <person name="Castelo-Branco R."/>
            <person name="Eusebio N."/>
            <person name="Adriana R."/>
            <person name="Vieira A."/>
            <person name="Brugerolle De Fraissinette N."/>
            <person name="Rezende De Castro R."/>
            <person name="Schneider M.P."/>
            <person name="Vasconcelos V."/>
            <person name="Leao P.N."/>
        </authorList>
    </citation>
    <scope>NUCLEOTIDE SEQUENCE</scope>
    <source>
        <strain evidence="1">LEGE 12446</strain>
    </source>
</reference>
<evidence type="ECO:0000313" key="2">
    <source>
        <dbReference type="Proteomes" id="UP000622533"/>
    </source>
</evidence>
<keyword evidence="2" id="KW-1185">Reference proteome</keyword>
<dbReference type="EMBL" id="JADEXS010000232">
    <property type="protein sequence ID" value="MBE9024140.1"/>
    <property type="molecule type" value="Genomic_DNA"/>
</dbReference>
<dbReference type="RefSeq" id="WP_190875697.1">
    <property type="nucleotide sequence ID" value="NZ_JADEXS020000001.1"/>
</dbReference>
<evidence type="ECO:0000313" key="1">
    <source>
        <dbReference type="EMBL" id="MBE9024140.1"/>
    </source>
</evidence>
<gene>
    <name evidence="1" type="ORF">IQ276_17410</name>
</gene>
<organism evidence="1 2">
    <name type="scientific">Desmonostoc muscorum LEGE 12446</name>
    <dbReference type="NCBI Taxonomy" id="1828758"/>
    <lineage>
        <taxon>Bacteria</taxon>
        <taxon>Bacillati</taxon>
        <taxon>Cyanobacteriota</taxon>
        <taxon>Cyanophyceae</taxon>
        <taxon>Nostocales</taxon>
        <taxon>Nostocaceae</taxon>
        <taxon>Desmonostoc</taxon>
    </lineage>
</organism>
<accession>A0A8J6ZMB9</accession>
<dbReference type="AlphaFoldDB" id="A0A8J6ZMB9"/>
<name>A0A8J6ZMB9_DESMC</name>
<sequence length="45" mass="5080">MLSAKVKDIESDRLLGISRWYNRSKSEDINQQNNTISASIPGLDD</sequence>
<dbReference type="Proteomes" id="UP000622533">
    <property type="component" value="Unassembled WGS sequence"/>
</dbReference>